<proteinExistence type="predicted"/>
<dbReference type="PANTHER" id="PTHR30055">
    <property type="entry name" value="HTH-TYPE TRANSCRIPTIONAL REGULATOR RUTR"/>
    <property type="match status" value="1"/>
</dbReference>
<dbReference type="Pfam" id="PF14246">
    <property type="entry name" value="TetR_C_7"/>
    <property type="match status" value="1"/>
</dbReference>
<keyword evidence="3 5" id="KW-0238">DNA-binding</keyword>
<name>A0ABU9RWX5_9BURK</name>
<feature type="DNA-binding region" description="H-T-H motif" evidence="5">
    <location>
        <begin position="47"/>
        <end position="66"/>
    </location>
</feature>
<dbReference type="Proteomes" id="UP001489897">
    <property type="component" value="Unassembled WGS sequence"/>
</dbReference>
<evidence type="ECO:0000259" key="7">
    <source>
        <dbReference type="PROSITE" id="PS50977"/>
    </source>
</evidence>
<feature type="compositionally biased region" description="Basic and acidic residues" evidence="6">
    <location>
        <begin position="11"/>
        <end position="25"/>
    </location>
</feature>
<dbReference type="Gene3D" id="1.10.10.60">
    <property type="entry name" value="Homeodomain-like"/>
    <property type="match status" value="1"/>
</dbReference>
<dbReference type="Gene3D" id="1.10.357.10">
    <property type="entry name" value="Tetracycline Repressor, domain 2"/>
    <property type="match status" value="1"/>
</dbReference>
<dbReference type="InterPro" id="IPR050109">
    <property type="entry name" value="HTH-type_TetR-like_transc_reg"/>
</dbReference>
<reference evidence="8 9" key="1">
    <citation type="submission" date="2024-01" db="EMBL/GenBank/DDBJ databases">
        <title>The diversity of rhizobia nodulating Mimosa spp. in eleven states of Brazil covering several biomes is determined by host plant, location, and edaphic factors.</title>
        <authorList>
            <person name="Rouws L."/>
            <person name="Barauna A."/>
            <person name="Beukes C."/>
            <person name="De Faria S.M."/>
            <person name="Gross E."/>
            <person name="Dos Reis Junior F.B."/>
            <person name="Simon M."/>
            <person name="Maluk M."/>
            <person name="Odee D.W."/>
            <person name="Kenicer G."/>
            <person name="Young J.P.W."/>
            <person name="Reis V.M."/>
            <person name="Zilli J."/>
            <person name="James E.K."/>
        </authorList>
    </citation>
    <scope>NUCLEOTIDE SEQUENCE [LARGE SCALE GENOMIC DNA]</scope>
    <source>
        <strain evidence="8 9">JPY167</strain>
    </source>
</reference>
<dbReference type="InterPro" id="IPR039536">
    <property type="entry name" value="TetR_C_Proteobacteria"/>
</dbReference>
<dbReference type="InterPro" id="IPR023772">
    <property type="entry name" value="DNA-bd_HTH_TetR-type_CS"/>
</dbReference>
<dbReference type="Pfam" id="PF00440">
    <property type="entry name" value="TetR_N"/>
    <property type="match status" value="1"/>
</dbReference>
<gene>
    <name evidence="8" type="ORF">VSR73_26360</name>
</gene>
<dbReference type="PANTHER" id="PTHR30055:SF119">
    <property type="entry name" value="NALC"/>
    <property type="match status" value="1"/>
</dbReference>
<evidence type="ECO:0000256" key="3">
    <source>
        <dbReference type="ARBA" id="ARBA00023125"/>
    </source>
</evidence>
<comment type="caution">
    <text evidence="8">The sequence shown here is derived from an EMBL/GenBank/DDBJ whole genome shotgun (WGS) entry which is preliminary data.</text>
</comment>
<dbReference type="SUPFAM" id="SSF46689">
    <property type="entry name" value="Homeodomain-like"/>
    <property type="match status" value="1"/>
</dbReference>
<dbReference type="InterPro" id="IPR036271">
    <property type="entry name" value="Tet_transcr_reg_TetR-rel_C_sf"/>
</dbReference>
<evidence type="ECO:0000256" key="4">
    <source>
        <dbReference type="ARBA" id="ARBA00023163"/>
    </source>
</evidence>
<dbReference type="RefSeq" id="WP_342948835.1">
    <property type="nucleotide sequence ID" value="NZ_JAYMRV010000008.1"/>
</dbReference>
<feature type="compositionally biased region" description="Polar residues" evidence="6">
    <location>
        <begin position="1"/>
        <end position="10"/>
    </location>
</feature>
<accession>A0ABU9RWX5</accession>
<evidence type="ECO:0000256" key="6">
    <source>
        <dbReference type="SAM" id="MobiDB-lite"/>
    </source>
</evidence>
<feature type="region of interest" description="Disordered" evidence="6">
    <location>
        <begin position="1"/>
        <end position="25"/>
    </location>
</feature>
<feature type="domain" description="HTH tetR-type" evidence="7">
    <location>
        <begin position="24"/>
        <end position="84"/>
    </location>
</feature>
<evidence type="ECO:0000256" key="2">
    <source>
        <dbReference type="ARBA" id="ARBA00023015"/>
    </source>
</evidence>
<dbReference type="InterPro" id="IPR001647">
    <property type="entry name" value="HTH_TetR"/>
</dbReference>
<keyword evidence="1" id="KW-0678">Repressor</keyword>
<sequence>MAWTLASQAREQVRKGDPMRKKTEEKRQSIIEAALAVFRDVGFEQASMTQIAARSGASKATLYSYFESKEALFAETMTSRAGREIRHAFSQLTLEMPLGESLVAFGVHFLTAVLQPSFLATRRLCYQEVDRSNVGRALYESGPKRGLMHVRDFLASAIEAGTIRPCDPGVAARHLLALLEAELVEIATLGYEVKASRAKLLEVVNRAIDVFLAGYAVTAPQANRKGPQNAK</sequence>
<dbReference type="EMBL" id="JAYMRV010000008">
    <property type="protein sequence ID" value="MEM5424575.1"/>
    <property type="molecule type" value="Genomic_DNA"/>
</dbReference>
<protein>
    <submittedName>
        <fullName evidence="8">TetR/AcrR family transcriptional regulator</fullName>
    </submittedName>
</protein>
<dbReference type="PROSITE" id="PS01081">
    <property type="entry name" value="HTH_TETR_1"/>
    <property type="match status" value="1"/>
</dbReference>
<dbReference type="PROSITE" id="PS50977">
    <property type="entry name" value="HTH_TETR_2"/>
    <property type="match status" value="1"/>
</dbReference>
<keyword evidence="2" id="KW-0805">Transcription regulation</keyword>
<dbReference type="SUPFAM" id="SSF48498">
    <property type="entry name" value="Tetracyclin repressor-like, C-terminal domain"/>
    <property type="match status" value="1"/>
</dbReference>
<evidence type="ECO:0000256" key="1">
    <source>
        <dbReference type="ARBA" id="ARBA00022491"/>
    </source>
</evidence>
<evidence type="ECO:0000313" key="8">
    <source>
        <dbReference type="EMBL" id="MEM5424575.1"/>
    </source>
</evidence>
<keyword evidence="9" id="KW-1185">Reference proteome</keyword>
<dbReference type="PRINTS" id="PR00455">
    <property type="entry name" value="HTHTETR"/>
</dbReference>
<organism evidence="8 9">
    <name type="scientific">Paraburkholderia ferrariae</name>
    <dbReference type="NCBI Taxonomy" id="386056"/>
    <lineage>
        <taxon>Bacteria</taxon>
        <taxon>Pseudomonadati</taxon>
        <taxon>Pseudomonadota</taxon>
        <taxon>Betaproteobacteria</taxon>
        <taxon>Burkholderiales</taxon>
        <taxon>Burkholderiaceae</taxon>
        <taxon>Paraburkholderia</taxon>
    </lineage>
</organism>
<keyword evidence="4" id="KW-0804">Transcription</keyword>
<evidence type="ECO:0000313" key="9">
    <source>
        <dbReference type="Proteomes" id="UP001489897"/>
    </source>
</evidence>
<evidence type="ECO:0000256" key="5">
    <source>
        <dbReference type="PROSITE-ProRule" id="PRU00335"/>
    </source>
</evidence>
<dbReference type="InterPro" id="IPR009057">
    <property type="entry name" value="Homeodomain-like_sf"/>
</dbReference>